<evidence type="ECO:0000256" key="2">
    <source>
        <dbReference type="ARBA" id="ARBA00022475"/>
    </source>
</evidence>
<evidence type="ECO:0000256" key="3">
    <source>
        <dbReference type="ARBA" id="ARBA00022692"/>
    </source>
</evidence>
<evidence type="ECO:0000256" key="4">
    <source>
        <dbReference type="ARBA" id="ARBA00022989"/>
    </source>
</evidence>
<dbReference type="PANTHER" id="PTHR42643">
    <property type="entry name" value="IONOTROPIC RECEPTOR 20A-RELATED"/>
    <property type="match status" value="1"/>
</dbReference>
<keyword evidence="7" id="KW-0325">Glycoprotein</keyword>
<reference evidence="8 9" key="1">
    <citation type="journal article" date="2002" name="Science">
        <title>The genome sequence of the malaria mosquito Anopheles gambiae.</title>
        <authorList>
            <person name="Holt R.A."/>
            <person name="Subramanian G.M."/>
            <person name="Halpern A."/>
            <person name="Sutton G.G."/>
            <person name="Charlab R."/>
            <person name="Nusskern D.R."/>
            <person name="Wincker P."/>
            <person name="Clark A.G."/>
            <person name="Ribeiro J.M."/>
            <person name="Wides R."/>
            <person name="Salzberg S.L."/>
            <person name="Loftus B."/>
            <person name="Yandell M."/>
            <person name="Majoros W.H."/>
            <person name="Rusch D.B."/>
            <person name="Lai Z."/>
            <person name="Kraft C.L."/>
            <person name="Abril J.F."/>
            <person name="Anthouard V."/>
            <person name="Arensburger P."/>
            <person name="Atkinson P.W."/>
            <person name="Baden H."/>
            <person name="de Berardinis V."/>
            <person name="Baldwin D."/>
            <person name="Benes V."/>
            <person name="Biedler J."/>
            <person name="Blass C."/>
            <person name="Bolanos R."/>
            <person name="Boscus D."/>
            <person name="Barnstead M."/>
            <person name="Cai S."/>
            <person name="Center A."/>
            <person name="Chaturverdi K."/>
            <person name="Christophides G.K."/>
            <person name="Chrystal M.A."/>
            <person name="Clamp M."/>
            <person name="Cravchik A."/>
            <person name="Curwen V."/>
            <person name="Dana A."/>
            <person name="Delcher A."/>
            <person name="Dew I."/>
            <person name="Evans C.A."/>
            <person name="Flanigan M."/>
            <person name="Grundschober-Freimoser A."/>
            <person name="Friedli L."/>
            <person name="Gu Z."/>
            <person name="Guan P."/>
            <person name="Guigo R."/>
            <person name="Hillenmeyer M.E."/>
            <person name="Hladun S.L."/>
            <person name="Hogan J.R."/>
            <person name="Hong Y.S."/>
            <person name="Hoover J."/>
            <person name="Jaillon O."/>
            <person name="Ke Z."/>
            <person name="Kodira C."/>
            <person name="Kokoza E."/>
            <person name="Koutsos A."/>
            <person name="Letunic I."/>
            <person name="Levitsky A."/>
            <person name="Liang Y."/>
            <person name="Lin J.J."/>
            <person name="Lobo N.F."/>
            <person name="Lopez J.R."/>
            <person name="Malek J.A."/>
            <person name="McIntosh T.C."/>
            <person name="Meister S."/>
            <person name="Miller J."/>
            <person name="Mobarry C."/>
            <person name="Mongin E."/>
            <person name="Murphy S.D."/>
            <person name="O'Brochta D.A."/>
            <person name="Pfannkoch C."/>
            <person name="Qi R."/>
            <person name="Regier M.A."/>
            <person name="Remington K."/>
            <person name="Shao H."/>
            <person name="Sharakhova M.V."/>
            <person name="Sitter C.D."/>
            <person name="Shetty J."/>
            <person name="Smith T.J."/>
            <person name="Strong R."/>
            <person name="Sun J."/>
            <person name="Thomasova D."/>
            <person name="Ton L.Q."/>
            <person name="Topalis P."/>
            <person name="Tu Z."/>
            <person name="Unger M.F."/>
            <person name="Walenz B."/>
            <person name="Wang A."/>
            <person name="Wang J."/>
            <person name="Wang M."/>
            <person name="Wang X."/>
            <person name="Woodford K.J."/>
            <person name="Wortman J.R."/>
            <person name="Wu M."/>
            <person name="Yao A."/>
            <person name="Zdobnov E.M."/>
            <person name="Zhang H."/>
            <person name="Zhao Q."/>
            <person name="Zhao S."/>
            <person name="Zhu S.C."/>
            <person name="Zhimulev I."/>
            <person name="Coluzzi M."/>
            <person name="della Torre A."/>
            <person name="Roth C.W."/>
            <person name="Louis C."/>
            <person name="Kalush F."/>
            <person name="Mural R.J."/>
            <person name="Myers E.W."/>
            <person name="Adams M.D."/>
            <person name="Smith H.O."/>
            <person name="Broder S."/>
            <person name="Gardner M.J."/>
            <person name="Fraser C.M."/>
            <person name="Birney E."/>
            <person name="Bork P."/>
            <person name="Brey P.T."/>
            <person name="Venter J.C."/>
            <person name="Weissenbach J."/>
            <person name="Kafatos F.C."/>
            <person name="Collins F.H."/>
            <person name="Hoffman S.L."/>
        </authorList>
    </citation>
    <scope>NUCLEOTIDE SEQUENCE [LARGE SCALE GENOMIC DNA]</scope>
    <source>
        <strain evidence="8 9">PEST</strain>
    </source>
</reference>
<evidence type="ECO:0000256" key="7">
    <source>
        <dbReference type="ARBA" id="ARBA00023180"/>
    </source>
</evidence>
<protein>
    <submittedName>
        <fullName evidence="8">Uncharacterized protein</fullName>
    </submittedName>
</protein>
<dbReference type="AlphaFoldDB" id="A0A3F2YYS4"/>
<dbReference type="VEuPathDB" id="VectorBase:AGAP029202"/>
<dbReference type="FunCoup" id="A0A3F2YYS4">
    <property type="interactions" value="38"/>
</dbReference>
<evidence type="ECO:0000256" key="1">
    <source>
        <dbReference type="ARBA" id="ARBA00004651"/>
    </source>
</evidence>
<keyword evidence="3" id="KW-0812">Transmembrane</keyword>
<keyword evidence="2" id="KW-1003">Cell membrane</keyword>
<evidence type="ECO:0000313" key="8">
    <source>
        <dbReference type="EnsemblMetazoa" id="AGAP029202-PA"/>
    </source>
</evidence>
<dbReference type="Proteomes" id="UP000007062">
    <property type="component" value="Chromosome 2R"/>
</dbReference>
<reference evidence="8 9" key="2">
    <citation type="journal article" date="2004" name="Trends Parasitol.">
        <title>The Anopheles gambiae genome: an update.</title>
        <authorList>
            <person name="Mongin E."/>
            <person name="Louis C."/>
            <person name="Holt R.A."/>
            <person name="Birney E."/>
            <person name="Collins F.H."/>
        </authorList>
    </citation>
    <scope>NUCLEOTIDE SEQUENCE [LARGE SCALE GENOMIC DNA]</scope>
    <source>
        <strain evidence="8 9">PEST</strain>
    </source>
</reference>
<name>A0A3F2YYS4_ANOGA</name>
<keyword evidence="4" id="KW-1133">Transmembrane helix</keyword>
<organism evidence="8 9">
    <name type="scientific">Anopheles gambiae</name>
    <name type="common">African malaria mosquito</name>
    <dbReference type="NCBI Taxonomy" id="7165"/>
    <lineage>
        <taxon>Eukaryota</taxon>
        <taxon>Metazoa</taxon>
        <taxon>Ecdysozoa</taxon>
        <taxon>Arthropoda</taxon>
        <taxon>Hexapoda</taxon>
        <taxon>Insecta</taxon>
        <taxon>Pterygota</taxon>
        <taxon>Neoptera</taxon>
        <taxon>Endopterygota</taxon>
        <taxon>Diptera</taxon>
        <taxon>Nematocera</taxon>
        <taxon>Culicoidea</taxon>
        <taxon>Culicidae</taxon>
        <taxon>Anophelinae</taxon>
        <taxon>Anopheles</taxon>
    </lineage>
</organism>
<dbReference type="InParanoid" id="A0A3F2YYS4"/>
<keyword evidence="6" id="KW-0675">Receptor</keyword>
<reference evidence="8" key="3">
    <citation type="submission" date="2020-05" db="UniProtKB">
        <authorList>
            <consortium name="EnsemblMetazoa"/>
        </authorList>
    </citation>
    <scope>IDENTIFICATION</scope>
    <source>
        <strain evidence="8">PEST</strain>
    </source>
</reference>
<keyword evidence="5" id="KW-0472">Membrane</keyword>
<dbReference type="GO" id="GO:0005886">
    <property type="term" value="C:plasma membrane"/>
    <property type="evidence" value="ECO:0007669"/>
    <property type="project" value="UniProtKB-SubCell"/>
</dbReference>
<accession>A0A3F2YYS4</accession>
<dbReference type="VEuPathDB" id="VectorBase:AGAMI1_011221"/>
<evidence type="ECO:0000256" key="6">
    <source>
        <dbReference type="ARBA" id="ARBA00023170"/>
    </source>
</evidence>
<comment type="subcellular location">
    <subcellularLocation>
        <location evidence="1">Cell membrane</location>
        <topology evidence="1">Multi-pass membrane protein</topology>
    </subcellularLocation>
</comment>
<proteinExistence type="predicted"/>
<dbReference type="EMBL" id="AAAB01008820">
    <property type="status" value="NOT_ANNOTATED_CDS"/>
    <property type="molecule type" value="Genomic_DNA"/>
</dbReference>
<keyword evidence="9" id="KW-1185">Reference proteome</keyword>
<dbReference type="EnsemblMetazoa" id="AGAP029202-RA">
    <property type="protein sequence ID" value="AGAP029202-PA"/>
    <property type="gene ID" value="AGAP029202"/>
</dbReference>
<evidence type="ECO:0000256" key="5">
    <source>
        <dbReference type="ARBA" id="ARBA00023136"/>
    </source>
</evidence>
<dbReference type="PANTHER" id="PTHR42643:SF41">
    <property type="entry name" value="IONOTROPIC RECEPTOR 20A-RELATED"/>
    <property type="match status" value="1"/>
</dbReference>
<dbReference type="InterPro" id="IPR052192">
    <property type="entry name" value="Insect_Ionotropic_Sensory_Rcpt"/>
</dbReference>
<sequence length="564" mass="65516">MLRCVTVFKLVFSLTLFGDGIASRQKDVVWYVSRLAQDLRKETAADGVLNCWMLQFSPDTKYSTLQSDLAQRLNTQHISLMQANQQGKYEFTMQDPNIAVIILGSKTLTMDDHNISQWIKNIHIECKTIVLFELTSNVNKFQRNAYYLTALGLLNVALIALNKNYVYTFYLNPLRVRGHAGFPGYNVLFYDRLKTLQITKLRAMYRNDIYTVGACANIVGEDIALLQLFAKTFNLELHLTKLQCNDNESISHCSSKLYNLDVLWNRHFFHRYNKFSVSCMEMEQIAIATPAGRLLTIWEIMLKPFQHSVWWLILALCLGFLLMEQLAPKMFTNSLVGLALFGFEKRQLRFTRPSEKMVAVALIVMFFLLKCGYEAKLISYITQTPREPGALTIQDLRNRNITVYHRNFDTKPMDKLHGMLGKYESNIMLFDGLTVLENRVGLQINTMHNEATRDAEHSYKILPENVLEMLPFYTFHPKTLIRRPFQTFQYRVFEAGLPSYWRQANFKCPKLYKSITQINDQQTEHLIHVDNLKPLVLFFCLLWAIAIVVFVVEVIIVRCFVCCR</sequence>
<evidence type="ECO:0000313" key="9">
    <source>
        <dbReference type="Proteomes" id="UP000007062"/>
    </source>
</evidence>